<evidence type="ECO:0000256" key="1">
    <source>
        <dbReference type="SAM" id="MobiDB-lite"/>
    </source>
</evidence>
<evidence type="ECO:0000313" key="2">
    <source>
        <dbReference type="EMBL" id="QHT06880.1"/>
    </source>
</evidence>
<dbReference type="EMBL" id="MN739477">
    <property type="protein sequence ID" value="QHT06880.1"/>
    <property type="molecule type" value="Genomic_DNA"/>
</dbReference>
<organism evidence="2">
    <name type="scientific">viral metagenome</name>
    <dbReference type="NCBI Taxonomy" id="1070528"/>
    <lineage>
        <taxon>unclassified sequences</taxon>
        <taxon>metagenomes</taxon>
        <taxon>organismal metagenomes</taxon>
    </lineage>
</organism>
<feature type="region of interest" description="Disordered" evidence="1">
    <location>
        <begin position="1"/>
        <end position="24"/>
    </location>
</feature>
<dbReference type="AlphaFoldDB" id="A0A6C0CSN1"/>
<protein>
    <submittedName>
        <fullName evidence="2">Uncharacterized protein</fullName>
    </submittedName>
</protein>
<name>A0A6C0CSN1_9ZZZZ</name>
<accession>A0A6C0CSN1</accession>
<feature type="compositionally biased region" description="Polar residues" evidence="1">
    <location>
        <begin position="1"/>
        <end position="13"/>
    </location>
</feature>
<reference evidence="2" key="1">
    <citation type="journal article" date="2020" name="Nature">
        <title>Giant virus diversity and host interactions through global metagenomics.</title>
        <authorList>
            <person name="Schulz F."/>
            <person name="Roux S."/>
            <person name="Paez-Espino D."/>
            <person name="Jungbluth S."/>
            <person name="Walsh D.A."/>
            <person name="Denef V.J."/>
            <person name="McMahon K.D."/>
            <person name="Konstantinidis K.T."/>
            <person name="Eloe-Fadrosh E.A."/>
            <person name="Kyrpides N.C."/>
            <person name="Woyke T."/>
        </authorList>
    </citation>
    <scope>NUCLEOTIDE SEQUENCE</scope>
    <source>
        <strain evidence="2">GVMAG-M-3300021473-15</strain>
    </source>
</reference>
<sequence length="73" mass="8414">MKKNTNSDFSSPTDKYAHPGITDDVNSKLHGLSDKQMDAFMLKNFQLYRDCVNEKLIDARVRSTYVRRDDANS</sequence>
<proteinExistence type="predicted"/>